<dbReference type="AlphaFoldDB" id="A0A0M3I2R5"/>
<protein>
    <submittedName>
        <fullName evidence="3">RPN13_C domain-containing protein</fullName>
    </submittedName>
</protein>
<keyword evidence="2" id="KW-1185">Reference proteome</keyword>
<reference evidence="3" key="1">
    <citation type="submission" date="2017-02" db="UniProtKB">
        <authorList>
            <consortium name="WormBaseParasite"/>
        </authorList>
    </citation>
    <scope>IDENTIFICATION</scope>
</reference>
<evidence type="ECO:0000313" key="2">
    <source>
        <dbReference type="Proteomes" id="UP000036681"/>
    </source>
</evidence>
<feature type="region of interest" description="Disordered" evidence="1">
    <location>
        <begin position="89"/>
        <end position="112"/>
    </location>
</feature>
<sequence>MFLLKCLRRTQIEHNGCLRLLATKNTTIAIVGKDMPFKVMDDDDVQPFLDRIASTPRTGQHAENTTIAIVGKDMPFKVMDDDDVQPFLDRIASTPRTGQHAEAPGGEAASHQ</sequence>
<dbReference type="Proteomes" id="UP000036681">
    <property type="component" value="Unplaced"/>
</dbReference>
<evidence type="ECO:0000313" key="3">
    <source>
        <dbReference type="WBParaSite" id="ALUE_0001082901-mRNA-1"/>
    </source>
</evidence>
<organism evidence="2 3">
    <name type="scientific">Ascaris lumbricoides</name>
    <name type="common">Giant roundworm</name>
    <dbReference type="NCBI Taxonomy" id="6252"/>
    <lineage>
        <taxon>Eukaryota</taxon>
        <taxon>Metazoa</taxon>
        <taxon>Ecdysozoa</taxon>
        <taxon>Nematoda</taxon>
        <taxon>Chromadorea</taxon>
        <taxon>Rhabditida</taxon>
        <taxon>Spirurina</taxon>
        <taxon>Ascaridomorpha</taxon>
        <taxon>Ascaridoidea</taxon>
        <taxon>Ascarididae</taxon>
        <taxon>Ascaris</taxon>
    </lineage>
</organism>
<dbReference type="WBParaSite" id="ALUE_0001082901-mRNA-1">
    <property type="protein sequence ID" value="ALUE_0001082901-mRNA-1"/>
    <property type="gene ID" value="ALUE_0001082901"/>
</dbReference>
<name>A0A0M3I2R5_ASCLU</name>
<evidence type="ECO:0000256" key="1">
    <source>
        <dbReference type="SAM" id="MobiDB-lite"/>
    </source>
</evidence>
<accession>A0A0M3I2R5</accession>
<proteinExistence type="predicted"/>